<reference evidence="1" key="1">
    <citation type="submission" date="2020-03" db="EMBL/GenBank/DDBJ databases">
        <authorList>
            <person name="Weist P."/>
        </authorList>
    </citation>
    <scope>NUCLEOTIDE SEQUENCE</scope>
</reference>
<protein>
    <submittedName>
        <fullName evidence="1">Uncharacterized protein</fullName>
    </submittedName>
</protein>
<proteinExistence type="predicted"/>
<organism evidence="1 2">
    <name type="scientific">Pleuronectes platessa</name>
    <name type="common">European plaice</name>
    <dbReference type="NCBI Taxonomy" id="8262"/>
    <lineage>
        <taxon>Eukaryota</taxon>
        <taxon>Metazoa</taxon>
        <taxon>Chordata</taxon>
        <taxon>Craniata</taxon>
        <taxon>Vertebrata</taxon>
        <taxon>Euteleostomi</taxon>
        <taxon>Actinopterygii</taxon>
        <taxon>Neopterygii</taxon>
        <taxon>Teleostei</taxon>
        <taxon>Neoteleostei</taxon>
        <taxon>Acanthomorphata</taxon>
        <taxon>Carangaria</taxon>
        <taxon>Pleuronectiformes</taxon>
        <taxon>Pleuronectoidei</taxon>
        <taxon>Pleuronectidae</taxon>
        <taxon>Pleuronectes</taxon>
    </lineage>
</organism>
<dbReference type="EMBL" id="CADEAL010000145">
    <property type="protein sequence ID" value="CAB1415216.1"/>
    <property type="molecule type" value="Genomic_DNA"/>
</dbReference>
<dbReference type="AlphaFoldDB" id="A0A9N7Y755"/>
<sequence length="326" mass="36047">MQNQSEPETMQDQPNIDTEAVYALTEAENNLTTYVCAVILEVFQSCKALKGRKDEEVSRHTERLLTLIMEGVPKDLVPNITLVQMARSVFKQLVRVFGRKLKAKILEPEPHEESTMIDIFQMKLKKHSGEPATPFRCSLFSAICGVIAVGSPVMGITYDYRVLLLGLSLSPRVFVKCTVAAVAFPPSWAPPGSGTFSQGVAKVQRSGSSVLFPNCVANSTDSSFTEAASFPPSFHTQSAGTPDTNYYKLFTSNLTVFEKQYDDSCGIRESELHEGLSAEPGEEVPRQRRRSYLSVSVKTEKHTLACVHALRSWRCTRCTHVSENGG</sequence>
<accession>A0A9N7Y755</accession>
<evidence type="ECO:0000313" key="2">
    <source>
        <dbReference type="Proteomes" id="UP001153269"/>
    </source>
</evidence>
<gene>
    <name evidence="1" type="ORF">PLEPLA_LOCUS2930</name>
</gene>
<name>A0A9N7Y755_PLEPL</name>
<comment type="caution">
    <text evidence="1">The sequence shown here is derived from an EMBL/GenBank/DDBJ whole genome shotgun (WGS) entry which is preliminary data.</text>
</comment>
<keyword evidence="2" id="KW-1185">Reference proteome</keyword>
<dbReference type="Proteomes" id="UP001153269">
    <property type="component" value="Unassembled WGS sequence"/>
</dbReference>
<evidence type="ECO:0000313" key="1">
    <source>
        <dbReference type="EMBL" id="CAB1415216.1"/>
    </source>
</evidence>